<reference evidence="2" key="1">
    <citation type="submission" date="2018-05" db="EMBL/GenBank/DDBJ databases">
        <title>Draft genome of Mucuna pruriens seed.</title>
        <authorList>
            <person name="Nnadi N.E."/>
            <person name="Vos R."/>
            <person name="Hasami M.H."/>
            <person name="Devisetty U.K."/>
            <person name="Aguiy J.C."/>
        </authorList>
    </citation>
    <scope>NUCLEOTIDE SEQUENCE [LARGE SCALE GENOMIC DNA]</scope>
    <source>
        <strain evidence="2">JCA_2017</strain>
    </source>
</reference>
<dbReference type="EMBL" id="QJKJ01003551">
    <property type="protein sequence ID" value="RDX97909.1"/>
    <property type="molecule type" value="Genomic_DNA"/>
</dbReference>
<keyword evidence="3" id="KW-1185">Reference proteome</keyword>
<evidence type="ECO:0000259" key="1">
    <source>
        <dbReference type="Pfam" id="PF00078"/>
    </source>
</evidence>
<dbReference type="Gene3D" id="3.30.70.270">
    <property type="match status" value="2"/>
</dbReference>
<dbReference type="InterPro" id="IPR000477">
    <property type="entry name" value="RT_dom"/>
</dbReference>
<dbReference type="Proteomes" id="UP000257109">
    <property type="component" value="Unassembled WGS sequence"/>
</dbReference>
<dbReference type="PANTHER" id="PTHR35046">
    <property type="entry name" value="ZINC KNUCKLE (CCHC-TYPE) FAMILY PROTEIN"/>
    <property type="match status" value="1"/>
</dbReference>
<organism evidence="2 3">
    <name type="scientific">Mucuna pruriens</name>
    <name type="common">Velvet bean</name>
    <name type="synonym">Dolichos pruriens</name>
    <dbReference type="NCBI Taxonomy" id="157652"/>
    <lineage>
        <taxon>Eukaryota</taxon>
        <taxon>Viridiplantae</taxon>
        <taxon>Streptophyta</taxon>
        <taxon>Embryophyta</taxon>
        <taxon>Tracheophyta</taxon>
        <taxon>Spermatophyta</taxon>
        <taxon>Magnoliopsida</taxon>
        <taxon>eudicotyledons</taxon>
        <taxon>Gunneridae</taxon>
        <taxon>Pentapetalae</taxon>
        <taxon>rosids</taxon>
        <taxon>fabids</taxon>
        <taxon>Fabales</taxon>
        <taxon>Fabaceae</taxon>
        <taxon>Papilionoideae</taxon>
        <taxon>50 kb inversion clade</taxon>
        <taxon>NPAAA clade</taxon>
        <taxon>indigoferoid/millettioid clade</taxon>
        <taxon>Phaseoleae</taxon>
        <taxon>Mucuna</taxon>
    </lineage>
</organism>
<dbReference type="OrthoDB" id="415724at2759"/>
<name>A0A371H541_MUCPR</name>
<sequence length="208" mass="24577">MKKDEFWRMCMDCHPINAITERYRHLIPHLDSLLDKLCVACIFSKIDLHSEYHQIHMQKGDEWKTTFKTMFGFFYTTKVTFLGFVLSSKGVHMDKEKVKTIQNWPTPTNISDVRSSYGWESFYRHFVKDFSIIASPLNEIIKNGIGFKRRDLLEKAFQTVYALAEHFYWPKLKHDVHHIFERCLTFKMAKSKTSSKGLYTPLPIPTTL</sequence>
<proteinExistence type="predicted"/>
<gene>
    <name evidence="2" type="primary">pol</name>
    <name evidence="2" type="ORF">CR513_19260</name>
</gene>
<feature type="non-terminal residue" evidence="2">
    <location>
        <position position="1"/>
    </location>
</feature>
<comment type="caution">
    <text evidence="2">The sequence shown here is derived from an EMBL/GenBank/DDBJ whole genome shotgun (WGS) entry which is preliminary data.</text>
</comment>
<feature type="domain" description="Reverse transcriptase" evidence="1">
    <location>
        <begin position="2"/>
        <end position="87"/>
    </location>
</feature>
<accession>A0A371H541</accession>
<evidence type="ECO:0000313" key="3">
    <source>
        <dbReference type="Proteomes" id="UP000257109"/>
    </source>
</evidence>
<dbReference type="SUPFAM" id="SSF56672">
    <property type="entry name" value="DNA/RNA polymerases"/>
    <property type="match status" value="1"/>
</dbReference>
<dbReference type="Pfam" id="PF00078">
    <property type="entry name" value="RVT_1"/>
    <property type="match status" value="1"/>
</dbReference>
<evidence type="ECO:0000313" key="2">
    <source>
        <dbReference type="EMBL" id="RDX97909.1"/>
    </source>
</evidence>
<protein>
    <submittedName>
        <fullName evidence="2">Retrovirus-related Pol polyprotein from transposon gypsy</fullName>
    </submittedName>
</protein>
<dbReference type="PANTHER" id="PTHR35046:SF9">
    <property type="entry name" value="RNA-DIRECTED DNA POLYMERASE"/>
    <property type="match status" value="1"/>
</dbReference>
<dbReference type="InterPro" id="IPR043128">
    <property type="entry name" value="Rev_trsase/Diguanyl_cyclase"/>
</dbReference>
<dbReference type="AlphaFoldDB" id="A0A371H541"/>
<dbReference type="Gene3D" id="3.10.10.10">
    <property type="entry name" value="HIV Type 1 Reverse Transcriptase, subunit A, domain 1"/>
    <property type="match status" value="1"/>
</dbReference>
<dbReference type="InterPro" id="IPR043502">
    <property type="entry name" value="DNA/RNA_pol_sf"/>
</dbReference>